<dbReference type="AlphaFoldDB" id="A0AAU6SC38"/>
<evidence type="ECO:0000256" key="1">
    <source>
        <dbReference type="SAM" id="MobiDB-lite"/>
    </source>
</evidence>
<evidence type="ECO:0000313" key="4">
    <source>
        <dbReference type="EMBL" id="WZO34425.1"/>
    </source>
</evidence>
<protein>
    <submittedName>
        <fullName evidence="4">Uncharacterized protein</fullName>
    </submittedName>
</protein>
<dbReference type="RefSeq" id="WP_349425313.1">
    <property type="nucleotide sequence ID" value="NZ_CP151632.1"/>
</dbReference>
<accession>A0AAU6SC38</accession>
<evidence type="ECO:0000259" key="2">
    <source>
        <dbReference type="Pfam" id="PF25837"/>
    </source>
</evidence>
<gene>
    <name evidence="4" type="ORF">MRBLWS13_002086</name>
</gene>
<reference evidence="4" key="1">
    <citation type="submission" date="2024-04" db="EMBL/GenBank/DDBJ databases">
        <authorList>
            <person name="Roder T."/>
            <person name="Oberhansli S."/>
            <person name="Kreuzer M."/>
        </authorList>
    </citation>
    <scope>NUCLEOTIDE SEQUENCE</scope>
    <source>
        <strain evidence="4">LWS13-1.2</strain>
    </source>
</reference>
<dbReference type="InterPro" id="IPR058787">
    <property type="entry name" value="ApnL_M"/>
</dbReference>
<feature type="region of interest" description="Disordered" evidence="1">
    <location>
        <begin position="291"/>
        <end position="311"/>
    </location>
</feature>
<dbReference type="EMBL" id="CP151632">
    <property type="protein sequence ID" value="WZO34425.1"/>
    <property type="molecule type" value="Genomic_DNA"/>
</dbReference>
<feature type="domain" description="D-apionate lactonase TIM barrel" evidence="3">
    <location>
        <begin position="259"/>
        <end position="543"/>
    </location>
</feature>
<evidence type="ECO:0000259" key="3">
    <source>
        <dbReference type="Pfam" id="PF25838"/>
    </source>
</evidence>
<organism evidence="4">
    <name type="scientific">Microbacterium sp. LWS13-1.2</name>
    <dbReference type="NCBI Taxonomy" id="3135264"/>
    <lineage>
        <taxon>Bacteria</taxon>
        <taxon>Bacillati</taxon>
        <taxon>Actinomycetota</taxon>
        <taxon>Actinomycetes</taxon>
        <taxon>Micrococcales</taxon>
        <taxon>Microbacteriaceae</taxon>
        <taxon>Microbacterium</taxon>
    </lineage>
</organism>
<dbReference type="InterPro" id="IPR058788">
    <property type="entry name" value="ApnL_N"/>
</dbReference>
<proteinExistence type="predicted"/>
<feature type="region of interest" description="Disordered" evidence="1">
    <location>
        <begin position="241"/>
        <end position="267"/>
    </location>
</feature>
<name>A0AAU6SC38_9MICO</name>
<sequence length="604" mass="64505">MTELWSSDPVVPGRSRPWRSGPWTLEVRDDELADIAYEGGVVLRSVRAVVRDRNWDTAAFTVDRIDSSDLAVTLHVRSSSLGAELSGIVRAEVRGPGRLRVLTDLESQSAFATNRTGLVVLHPPGLAGTTMHVRHSDGTIADSRFPVRITPHQPALDIAGLSWSHDGLEVDVRFTGDVFEMEDQRNWTDASYKTYSRPLALPFPYTLAAGERVVQSVDTAVSGTSIAPERNRVTRIRLVEGPPLPDIGTAASTAADPAPEDESPAIDTPWPATVLVELDLATRNWRAALDRAAGPHRSAPVRRRPDASRPDHARRALDVRFVLDESDPASIDEAVYALRALPVARVTAFWPSGPSRDVSDLEAIALLRHALAEAGLEVDVAGGARSHFTELNREHPRLPRGLDGIVFSVTPLFHSLTTAQLVESLPVQRLVAAQGVEIAAGHPVHIGPISLRPHFNNVATTPPPRPAHDDLREGYGAALIDSADARIGAPELAAWTVASAAALAVPGVATLAYFEEWGPRGVRAADGSSRPVLDAVTALAELGGDAGLRGESPDGLVWALGASTAQGAVVLVANLDHRARTVEVELPGGRTRTAEVSPGAFARL</sequence>
<dbReference type="Pfam" id="PF25838">
    <property type="entry name" value="Apionate_lact_M"/>
    <property type="match status" value="1"/>
</dbReference>
<feature type="domain" description="D-apionate lactonase N-terminal" evidence="2">
    <location>
        <begin position="14"/>
        <end position="222"/>
    </location>
</feature>
<dbReference type="Pfam" id="PF25837">
    <property type="entry name" value="Apionate_lact_N"/>
    <property type="match status" value="1"/>
</dbReference>